<dbReference type="PANTHER" id="PTHR42256">
    <property type="entry name" value="OXOGLUTARATE/IRON-DEPENDENT DIOXYGENASE"/>
    <property type="match status" value="1"/>
</dbReference>
<dbReference type="PANTHER" id="PTHR42256:SF1">
    <property type="entry name" value="FE2OG DIOXYGENASE DOMAIN-CONTAINING PROTEIN"/>
    <property type="match status" value="1"/>
</dbReference>
<name>A0A5E8CJJ5_9ZZZZ</name>
<dbReference type="InterPro" id="IPR027450">
    <property type="entry name" value="AlkB-like"/>
</dbReference>
<dbReference type="AlphaFoldDB" id="A0A5E8CJJ5"/>
<dbReference type="InterPro" id="IPR011129">
    <property type="entry name" value="CSD"/>
</dbReference>
<dbReference type="PROSITE" id="PS51857">
    <property type="entry name" value="CSD_2"/>
    <property type="match status" value="1"/>
</dbReference>
<evidence type="ECO:0000259" key="1">
    <source>
        <dbReference type="PROSITE" id="PS51857"/>
    </source>
</evidence>
<dbReference type="Gene3D" id="2.40.50.140">
    <property type="entry name" value="Nucleic acid-binding proteins"/>
    <property type="match status" value="1"/>
</dbReference>
<proteinExistence type="predicted"/>
<dbReference type="SMART" id="SM00357">
    <property type="entry name" value="CSP"/>
    <property type="match status" value="1"/>
</dbReference>
<gene>
    <name evidence="2" type="ORF">CPAV1605_514</name>
</gene>
<dbReference type="Pfam" id="PF13532">
    <property type="entry name" value="2OG-FeII_Oxy_2"/>
    <property type="match status" value="1"/>
</dbReference>
<dbReference type="CDD" id="cd04458">
    <property type="entry name" value="CSP_CDS"/>
    <property type="match status" value="1"/>
</dbReference>
<accession>A0A5E8CJJ5</accession>
<sequence length="318" mass="36342">MARLQGKIEWFDEVKGFGLIKYDENEVFVHHSSIKTKSSNYKILDPEEEIEFELGTDKNGRQCAQNVTGWEGKQLKFELSSNNNPKKKTKKHNKFKNTQNFEPSHTAADANILIGNPKKKTYDRTFGSNDIALVSGLFDDEGDVYQKLLDEINSVGLENEDLWKLWHGDSHFIADDHLEWKEACPTFNMVIDKISRYFNMQPKSTRLNWYENSDHWKPFHHDAAAIKPHIAKKQNITVGVSFGAERDIAFEHSETKAVISFPLEDGTIYAFGNDVNSGWKHGIPQLAPEKSNNDGRISIIAWGWSESQAEEKNKVLLA</sequence>
<dbReference type="InterPro" id="IPR012340">
    <property type="entry name" value="NA-bd_OB-fold"/>
</dbReference>
<dbReference type="Pfam" id="PF00313">
    <property type="entry name" value="CSD"/>
    <property type="match status" value="1"/>
</dbReference>
<keyword evidence="2" id="KW-0238">DNA-binding</keyword>
<dbReference type="EMBL" id="CABVLZ010000002">
    <property type="protein sequence ID" value="VVU94789.1"/>
    <property type="molecule type" value="Genomic_DNA"/>
</dbReference>
<dbReference type="Gene3D" id="2.60.120.590">
    <property type="entry name" value="Alpha-ketoglutarate-dependent dioxygenase AlkB-like"/>
    <property type="match status" value="1"/>
</dbReference>
<dbReference type="SUPFAM" id="SSF51197">
    <property type="entry name" value="Clavaminate synthase-like"/>
    <property type="match status" value="1"/>
</dbReference>
<dbReference type="GO" id="GO:0003677">
    <property type="term" value="F:DNA binding"/>
    <property type="evidence" value="ECO:0007669"/>
    <property type="project" value="UniProtKB-KW"/>
</dbReference>
<evidence type="ECO:0000313" key="2">
    <source>
        <dbReference type="EMBL" id="VVU94789.1"/>
    </source>
</evidence>
<feature type="domain" description="CSD" evidence="1">
    <location>
        <begin position="3"/>
        <end position="69"/>
    </location>
</feature>
<dbReference type="InterPro" id="IPR037151">
    <property type="entry name" value="AlkB-like_sf"/>
</dbReference>
<reference evidence="2" key="1">
    <citation type="submission" date="2019-09" db="EMBL/GenBank/DDBJ databases">
        <authorList>
            <person name="Needham M D."/>
        </authorList>
    </citation>
    <scope>NUCLEOTIDE SEQUENCE</scope>
</reference>
<dbReference type="InterPro" id="IPR002059">
    <property type="entry name" value="CSP_DNA-bd"/>
</dbReference>
<dbReference type="SUPFAM" id="SSF50249">
    <property type="entry name" value="Nucleic acid-binding proteins"/>
    <property type="match status" value="1"/>
</dbReference>
<protein>
    <submittedName>
        <fullName evidence="2">'Cold-shock' DNA-binding domain</fullName>
    </submittedName>
</protein>
<organism evidence="2">
    <name type="scientific">seawater metagenome</name>
    <dbReference type="NCBI Taxonomy" id="1561972"/>
    <lineage>
        <taxon>unclassified sequences</taxon>
        <taxon>metagenomes</taxon>
        <taxon>ecological metagenomes</taxon>
    </lineage>
</organism>